<dbReference type="EMBL" id="JBBKZU010000011">
    <property type="protein sequence ID" value="MEJ8814160.1"/>
    <property type="molecule type" value="Genomic_DNA"/>
</dbReference>
<dbReference type="InterPro" id="IPR036117">
    <property type="entry name" value="DhaL_dom_sf"/>
</dbReference>
<name>A0ABU8VMF9_9BURK</name>
<accession>A0ABU8VMF9</accession>
<dbReference type="Pfam" id="PF02734">
    <property type="entry name" value="Dak2"/>
    <property type="match status" value="1"/>
</dbReference>
<proteinExistence type="predicted"/>
<dbReference type="InterPro" id="IPR050861">
    <property type="entry name" value="Dihydroxyacetone_Kinase"/>
</dbReference>
<gene>
    <name evidence="4" type="ORF">WKW77_23950</name>
</gene>
<dbReference type="InterPro" id="IPR004007">
    <property type="entry name" value="DhaL_dom"/>
</dbReference>
<dbReference type="PANTHER" id="PTHR28629:SF4">
    <property type="entry name" value="TRIOKINASE_FMN CYCLASE"/>
    <property type="match status" value="1"/>
</dbReference>
<feature type="domain" description="DhaL" evidence="3">
    <location>
        <begin position="13"/>
        <end position="206"/>
    </location>
</feature>
<protein>
    <submittedName>
        <fullName evidence="4">DAK2 domain-containing protein</fullName>
    </submittedName>
</protein>
<evidence type="ECO:0000259" key="3">
    <source>
        <dbReference type="PROSITE" id="PS51480"/>
    </source>
</evidence>
<dbReference type="PANTHER" id="PTHR28629">
    <property type="entry name" value="TRIOKINASE/FMN CYCLASE"/>
    <property type="match status" value="1"/>
</dbReference>
<keyword evidence="2" id="KW-0418">Kinase</keyword>
<dbReference type="Proteomes" id="UP001365846">
    <property type="component" value="Unassembled WGS sequence"/>
</dbReference>
<organism evidence="4 5">
    <name type="scientific">Variovorax ureilyticus</name>
    <dbReference type="NCBI Taxonomy" id="1836198"/>
    <lineage>
        <taxon>Bacteria</taxon>
        <taxon>Pseudomonadati</taxon>
        <taxon>Pseudomonadota</taxon>
        <taxon>Betaproteobacteria</taxon>
        <taxon>Burkholderiales</taxon>
        <taxon>Comamonadaceae</taxon>
        <taxon>Variovorax</taxon>
    </lineage>
</organism>
<evidence type="ECO:0000313" key="5">
    <source>
        <dbReference type="Proteomes" id="UP001365846"/>
    </source>
</evidence>
<evidence type="ECO:0000256" key="1">
    <source>
        <dbReference type="ARBA" id="ARBA00022679"/>
    </source>
</evidence>
<dbReference type="RefSeq" id="WP_340359386.1">
    <property type="nucleotide sequence ID" value="NZ_JBBKZU010000011.1"/>
</dbReference>
<sequence length="206" mass="21360">MSFLERALMLDAVALATALPRWCAGVHAAAPELNELDGRLGDADLGATLDKCATLVEQALPTLPSTLEGIFRTCAQACAKASGSSFGTLLAIACMTSAKRCAGVDALRREDLVALIGDVVDALASRGGASLGDKTVLDGLHAIQAALALAPEGADARRVARDAARAALDAFRDKPNRIGRARMFAEKTIGMDDPGMVALLRMAESL</sequence>
<dbReference type="SMART" id="SM01120">
    <property type="entry name" value="Dak2"/>
    <property type="match status" value="1"/>
</dbReference>
<dbReference type="Gene3D" id="1.25.40.340">
    <property type="match status" value="1"/>
</dbReference>
<evidence type="ECO:0000313" key="4">
    <source>
        <dbReference type="EMBL" id="MEJ8814160.1"/>
    </source>
</evidence>
<dbReference type="SUPFAM" id="SSF101473">
    <property type="entry name" value="DhaL-like"/>
    <property type="match status" value="1"/>
</dbReference>
<reference evidence="4 5" key="1">
    <citation type="submission" date="2024-03" db="EMBL/GenBank/DDBJ databases">
        <title>Novel species of the genus Variovorax.</title>
        <authorList>
            <person name="Liu Q."/>
            <person name="Xin Y.-H."/>
        </authorList>
    </citation>
    <scope>NUCLEOTIDE SEQUENCE [LARGE SCALE GENOMIC DNA]</scope>
    <source>
        <strain evidence="4 5">KACC 18899</strain>
    </source>
</reference>
<evidence type="ECO:0000256" key="2">
    <source>
        <dbReference type="ARBA" id="ARBA00022777"/>
    </source>
</evidence>
<keyword evidence="1" id="KW-0808">Transferase</keyword>
<comment type="caution">
    <text evidence="4">The sequence shown here is derived from an EMBL/GenBank/DDBJ whole genome shotgun (WGS) entry which is preliminary data.</text>
</comment>
<keyword evidence="5" id="KW-1185">Reference proteome</keyword>
<dbReference type="PROSITE" id="PS51480">
    <property type="entry name" value="DHAL"/>
    <property type="match status" value="1"/>
</dbReference>